<dbReference type="Proteomes" id="UP000318422">
    <property type="component" value="Unassembled WGS sequence"/>
</dbReference>
<accession>A0A4Y4CNX8</accession>
<dbReference type="InterPro" id="IPR012338">
    <property type="entry name" value="Beta-lactam/transpept-like"/>
</dbReference>
<dbReference type="GO" id="GO:0008800">
    <property type="term" value="F:beta-lactamase activity"/>
    <property type="evidence" value="ECO:0007669"/>
    <property type="project" value="UniProtKB-EC"/>
</dbReference>
<comment type="caution">
    <text evidence="6">The sequence shown here is derived from an EMBL/GenBank/DDBJ whole genome shotgun (WGS) entry which is preliminary data.</text>
</comment>
<dbReference type="PROSITE" id="PS51318">
    <property type="entry name" value="TAT"/>
    <property type="match status" value="1"/>
</dbReference>
<evidence type="ECO:0000256" key="1">
    <source>
        <dbReference type="ARBA" id="ARBA00001526"/>
    </source>
</evidence>
<dbReference type="RefSeq" id="WP_246093273.1">
    <property type="nucleotide sequence ID" value="NZ_BJNV01000009.1"/>
</dbReference>
<proteinExistence type="inferred from homology"/>
<comment type="similarity">
    <text evidence="2">Belongs to the class-A beta-lactamase family.</text>
</comment>
<evidence type="ECO:0000256" key="3">
    <source>
        <dbReference type="ARBA" id="ARBA00012865"/>
    </source>
</evidence>
<dbReference type="Gene3D" id="3.40.710.10">
    <property type="entry name" value="DD-peptidase/beta-lactamase superfamily"/>
    <property type="match status" value="1"/>
</dbReference>
<evidence type="ECO:0000313" key="7">
    <source>
        <dbReference type="Proteomes" id="UP000318422"/>
    </source>
</evidence>
<dbReference type="AlphaFoldDB" id="A0A4Y4CNX8"/>
<dbReference type="InterPro" id="IPR045155">
    <property type="entry name" value="Beta-lactam_cat"/>
</dbReference>
<dbReference type="PANTHER" id="PTHR35333:SF3">
    <property type="entry name" value="BETA-LACTAMASE-TYPE TRANSPEPTIDASE FOLD CONTAINING PROTEIN"/>
    <property type="match status" value="1"/>
</dbReference>
<dbReference type="PANTHER" id="PTHR35333">
    <property type="entry name" value="BETA-LACTAMASE"/>
    <property type="match status" value="1"/>
</dbReference>
<dbReference type="GO" id="GO:0046677">
    <property type="term" value="P:response to antibiotic"/>
    <property type="evidence" value="ECO:0007669"/>
    <property type="project" value="InterPro"/>
</dbReference>
<evidence type="ECO:0000256" key="4">
    <source>
        <dbReference type="ARBA" id="ARBA00030171"/>
    </source>
</evidence>
<evidence type="ECO:0000313" key="6">
    <source>
        <dbReference type="EMBL" id="GEC94645.1"/>
    </source>
</evidence>
<organism evidence="6 7">
    <name type="scientific">Zoogloea ramigera</name>
    <dbReference type="NCBI Taxonomy" id="350"/>
    <lineage>
        <taxon>Bacteria</taxon>
        <taxon>Pseudomonadati</taxon>
        <taxon>Pseudomonadota</taxon>
        <taxon>Betaproteobacteria</taxon>
        <taxon>Rhodocyclales</taxon>
        <taxon>Zoogloeaceae</taxon>
        <taxon>Zoogloea</taxon>
    </lineage>
</organism>
<sequence length="298" mass="32018">MMFTRRRFLAALSSAALGTGIAPRHARAEGTRPALQARILAQMQTLEAEARGRLGVHVLDTADGATYGYRADERFQTLSSFKFLASALVLHRVDRGLESLDRRIPITPADIIPWSPVTERHVGDPGMSLAALCEATITTSDNAAANLILDSYGGPAALTAYLRTLGDSVTRIDRREPELNVKHPDEPMDTTTPRAMVMNLHKLVLGDALSAASRALLTKWLEGNTTGGKRLRAGLPDTWRVGEKTGTFQSDANDSGVVWPPERAPLIVSAYLADSAVDSAARDATLAEVGRVVRGIVG</sequence>
<gene>
    <name evidence="6" type="ORF">ZRA01_07180</name>
</gene>
<dbReference type="InterPro" id="IPR006311">
    <property type="entry name" value="TAT_signal"/>
</dbReference>
<dbReference type="EC" id="3.5.2.6" evidence="3"/>
<evidence type="ECO:0000256" key="2">
    <source>
        <dbReference type="ARBA" id="ARBA00009009"/>
    </source>
</evidence>
<dbReference type="EMBL" id="BJNV01000009">
    <property type="protein sequence ID" value="GEC94645.1"/>
    <property type="molecule type" value="Genomic_DNA"/>
</dbReference>
<dbReference type="GO" id="GO:0030655">
    <property type="term" value="P:beta-lactam antibiotic catabolic process"/>
    <property type="evidence" value="ECO:0007669"/>
    <property type="project" value="InterPro"/>
</dbReference>
<protein>
    <recommendedName>
        <fullName evidence="3">beta-lactamase</fullName>
        <ecNumber evidence="3">3.5.2.6</ecNumber>
    </recommendedName>
    <alternativeName>
        <fullName evidence="4">Penicillinase</fullName>
    </alternativeName>
</protein>
<keyword evidence="7" id="KW-1185">Reference proteome</keyword>
<name>A0A4Y4CNX8_ZOORA</name>
<dbReference type="NCBIfam" id="NF033103">
    <property type="entry name" value="bla_class_A"/>
    <property type="match status" value="1"/>
</dbReference>
<feature type="domain" description="Beta-lactamase class A catalytic" evidence="5">
    <location>
        <begin position="55"/>
        <end position="271"/>
    </location>
</feature>
<dbReference type="Pfam" id="PF13354">
    <property type="entry name" value="Beta-lactamase2"/>
    <property type="match status" value="1"/>
</dbReference>
<reference evidence="6 7" key="1">
    <citation type="submission" date="2019-06" db="EMBL/GenBank/DDBJ databases">
        <title>Whole genome shotgun sequence of Zoogloea ramigera NBRC 15342.</title>
        <authorList>
            <person name="Hosoyama A."/>
            <person name="Uohara A."/>
            <person name="Ohji S."/>
            <person name="Ichikawa N."/>
        </authorList>
    </citation>
    <scope>NUCLEOTIDE SEQUENCE [LARGE SCALE GENOMIC DNA]</scope>
    <source>
        <strain evidence="6 7">NBRC 15342</strain>
    </source>
</reference>
<dbReference type="PRINTS" id="PR00118">
    <property type="entry name" value="BLACTAMASEA"/>
</dbReference>
<dbReference type="SUPFAM" id="SSF56601">
    <property type="entry name" value="beta-lactamase/transpeptidase-like"/>
    <property type="match status" value="1"/>
</dbReference>
<dbReference type="InterPro" id="IPR000871">
    <property type="entry name" value="Beta-lactam_class-A"/>
</dbReference>
<evidence type="ECO:0000259" key="5">
    <source>
        <dbReference type="Pfam" id="PF13354"/>
    </source>
</evidence>
<comment type="catalytic activity">
    <reaction evidence="1">
        <text>a beta-lactam + H2O = a substituted beta-amino acid</text>
        <dbReference type="Rhea" id="RHEA:20401"/>
        <dbReference type="ChEBI" id="CHEBI:15377"/>
        <dbReference type="ChEBI" id="CHEBI:35627"/>
        <dbReference type="ChEBI" id="CHEBI:140347"/>
        <dbReference type="EC" id="3.5.2.6"/>
    </reaction>
</comment>